<dbReference type="SUPFAM" id="SSF52540">
    <property type="entry name" value="P-loop containing nucleoside triphosphate hydrolases"/>
    <property type="match status" value="1"/>
</dbReference>
<dbReference type="InterPro" id="IPR044271">
    <property type="entry name" value="Terminase_large_su_gp19"/>
</dbReference>
<dbReference type="GO" id="GO:0016887">
    <property type="term" value="F:ATP hydrolysis activity"/>
    <property type="evidence" value="ECO:0007669"/>
    <property type="project" value="InterPro"/>
</dbReference>
<dbReference type="NCBIfam" id="NF033889">
    <property type="entry name" value="termin_lrg_T7"/>
    <property type="match status" value="1"/>
</dbReference>
<gene>
    <name evidence="2" type="ORF">SAMN06295937_100780</name>
</gene>
<dbReference type="GO" id="GO:0005524">
    <property type="term" value="F:ATP binding"/>
    <property type="evidence" value="ECO:0007669"/>
    <property type="project" value="InterPro"/>
</dbReference>
<dbReference type="OrthoDB" id="1634373at2"/>
<evidence type="ECO:0000313" key="2">
    <source>
        <dbReference type="EMBL" id="SKB49832.1"/>
    </source>
</evidence>
<dbReference type="EMBL" id="FUYP01000007">
    <property type="protein sequence ID" value="SKB49832.1"/>
    <property type="molecule type" value="Genomic_DNA"/>
</dbReference>
<proteinExistence type="inferred from homology"/>
<dbReference type="InterPro" id="IPR047987">
    <property type="entry name" value="Gp19-like_virus"/>
</dbReference>
<dbReference type="AlphaFoldDB" id="A0A1T5BR17"/>
<dbReference type="RefSeq" id="WP_079638097.1">
    <property type="nucleotide sequence ID" value="NZ_FUYP01000007.1"/>
</dbReference>
<keyword evidence="3" id="KW-1185">Reference proteome</keyword>
<dbReference type="Pfam" id="PF22530">
    <property type="entry name" value="Terminase-T7_RNaseH-like"/>
    <property type="match status" value="1"/>
</dbReference>
<accession>A0A1T5BR17</accession>
<evidence type="ECO:0000313" key="3">
    <source>
        <dbReference type="Proteomes" id="UP000190044"/>
    </source>
</evidence>
<sequence length="589" mass="65878">MTDQSLTAEGRLKASFTLFLIYVWVRVLRLPRPTRVQLDIADYLANGPRRRFIAAFRGVGKTFLSAAYIVWRLWNNPDAKIMVVSANERFAAKIAAFIHTIINAEDVVSLEPVPWSELKARAKQKNSTMEFDVGPAMPDKDYSVSAFGITGQITGGRADLILFDDIEVPNNSETEAMREKLVDRAAEAAAILKPDGEVVYLGTFQSMASIYRNLRSKGYGMRLWPARYPTKDKLHLYEDTLAPLLKEDIAQDPGLMTPGASSLGGAPTDPARFTELDLMEREVEWGSGGFQLQFMLDTSLVDADRFPLKTRDLIIMDTARDVAPMRVAWGSAPEQLVKDMDNIGFDGDRMFRPIYKSQEWVPYTGSVLEIDPSGTGTDETAYVITKFLNGHVYVRKWGGYVDGHSDATLRALAEIAKEEEVNLIRVEANFGDGMFSRLLEPHLRKIGYIVPIEDHKVHGKKEERIIATVRPALQAHRIVMDTSLVRQDLEEARSGSHEGQGVSKAERSGLYQLTHMSAAKGALRKDDRIDVLSNALAYWAEYMGADAEEAERRAEAKATAEFEKALFGSAILPIHTRPTHRARGRGRRR</sequence>
<name>A0A1T5BR17_9SPHN</name>
<dbReference type="Proteomes" id="UP000190044">
    <property type="component" value="Unassembled WGS sequence"/>
</dbReference>
<evidence type="ECO:0000259" key="1">
    <source>
        <dbReference type="Pfam" id="PF22530"/>
    </source>
</evidence>
<dbReference type="InterPro" id="IPR027417">
    <property type="entry name" value="P-loop_NTPase"/>
</dbReference>
<organism evidence="2 3">
    <name type="scientific">Sphingopyxis flava</name>
    <dbReference type="NCBI Taxonomy" id="1507287"/>
    <lineage>
        <taxon>Bacteria</taxon>
        <taxon>Pseudomonadati</taxon>
        <taxon>Pseudomonadota</taxon>
        <taxon>Alphaproteobacteria</taxon>
        <taxon>Sphingomonadales</taxon>
        <taxon>Sphingomonadaceae</taxon>
        <taxon>Sphingopyxis</taxon>
    </lineage>
</organism>
<feature type="domain" description="Terminase large subunit ribonuclease H-like" evidence="1">
    <location>
        <begin position="370"/>
        <end position="478"/>
    </location>
</feature>
<dbReference type="HAMAP" id="MF_04147">
    <property type="entry name" value="TERL_T7"/>
    <property type="match status" value="1"/>
</dbReference>
<protein>
    <recommendedName>
        <fullName evidence="1">Terminase large subunit ribonuclease H-like domain-containing protein</fullName>
    </recommendedName>
</protein>
<dbReference type="Gene3D" id="3.40.50.300">
    <property type="entry name" value="P-loop containing nucleotide triphosphate hydrolases"/>
    <property type="match status" value="1"/>
</dbReference>
<dbReference type="GO" id="GO:0004519">
    <property type="term" value="F:endonuclease activity"/>
    <property type="evidence" value="ECO:0007669"/>
    <property type="project" value="InterPro"/>
</dbReference>
<dbReference type="InterPro" id="IPR054762">
    <property type="entry name" value="Gp19_RNaseH-like"/>
</dbReference>
<reference evidence="3" key="1">
    <citation type="submission" date="2017-02" db="EMBL/GenBank/DDBJ databases">
        <authorList>
            <person name="Varghese N."/>
            <person name="Submissions S."/>
        </authorList>
    </citation>
    <scope>NUCLEOTIDE SEQUENCE [LARGE SCALE GENOMIC DNA]</scope>
    <source>
        <strain evidence="3">R11H</strain>
    </source>
</reference>